<dbReference type="Pfam" id="PF01225">
    <property type="entry name" value="Mur_ligase"/>
    <property type="match status" value="1"/>
</dbReference>
<dbReference type="Gene3D" id="3.40.1390.10">
    <property type="entry name" value="MurE/MurF, N-terminal domain"/>
    <property type="match status" value="1"/>
</dbReference>
<evidence type="ECO:0000259" key="12">
    <source>
        <dbReference type="Pfam" id="PF01225"/>
    </source>
</evidence>
<protein>
    <recommendedName>
        <fullName evidence="10 11">UDP-N-acetylmuramoyl-tripeptide--D-alanyl-D-alanine ligase</fullName>
        <ecNumber evidence="10 11">6.3.2.10</ecNumber>
    </recommendedName>
    <alternativeName>
        <fullName evidence="10">D-alanyl-D-alanine-adding enzyme</fullName>
    </alternativeName>
</protein>
<proteinExistence type="inferred from homology"/>
<dbReference type="HAMAP" id="MF_02019">
    <property type="entry name" value="MurF"/>
    <property type="match status" value="1"/>
</dbReference>
<dbReference type="GO" id="GO:0005524">
    <property type="term" value="F:ATP binding"/>
    <property type="evidence" value="ECO:0007669"/>
    <property type="project" value="UniProtKB-UniRule"/>
</dbReference>
<evidence type="ECO:0000256" key="8">
    <source>
        <dbReference type="ARBA" id="ARBA00023306"/>
    </source>
</evidence>
<name>A0A0H2YVA5_CLOP1</name>
<dbReference type="KEGG" id="cpf:CPF_2115"/>
<feature type="domain" description="Mur ligase C-terminal" evidence="13">
    <location>
        <begin position="320"/>
        <end position="439"/>
    </location>
</feature>
<dbReference type="Proteomes" id="UP000001823">
    <property type="component" value="Chromosome"/>
</dbReference>
<dbReference type="EC" id="6.3.2.10" evidence="10 11"/>
<keyword evidence="5 10" id="KW-0067">ATP-binding</keyword>
<dbReference type="GeneID" id="93001604"/>
<dbReference type="GO" id="GO:0047480">
    <property type="term" value="F:UDP-N-acetylmuramoyl-tripeptide-D-alanyl-D-alanine ligase activity"/>
    <property type="evidence" value="ECO:0007669"/>
    <property type="project" value="UniProtKB-UniRule"/>
</dbReference>
<comment type="subcellular location">
    <subcellularLocation>
        <location evidence="10 11">Cytoplasm</location>
    </subcellularLocation>
</comment>
<feature type="domain" description="Mur ligase central" evidence="14">
    <location>
        <begin position="113"/>
        <end position="298"/>
    </location>
</feature>
<keyword evidence="7 10" id="KW-0573">Peptidoglycan synthesis</keyword>
<keyword evidence="4 10" id="KW-0547">Nucleotide-binding</keyword>
<dbReference type="InterPro" id="IPR051046">
    <property type="entry name" value="MurCDEF_CellWall_CoF430Synth"/>
</dbReference>
<dbReference type="InterPro" id="IPR036615">
    <property type="entry name" value="Mur_ligase_C_dom_sf"/>
</dbReference>
<gene>
    <name evidence="10 15" type="primary">murF</name>
    <name evidence="15" type="ordered locus">CPF_2115</name>
</gene>
<reference evidence="15 16" key="1">
    <citation type="journal article" date="2006" name="Genome Res.">
        <title>Skewed genomic variability in strains of the toxigenic bacterial pathogen, Clostridium perfringens.</title>
        <authorList>
            <person name="Myers G.S."/>
            <person name="Rasko D.A."/>
            <person name="Cheung J.K."/>
            <person name="Ravel J."/>
            <person name="Seshadri R."/>
            <person name="Deboy R.T."/>
            <person name="Ren Q."/>
            <person name="Varga J."/>
            <person name="Awad M.M."/>
            <person name="Brinkac L.M."/>
            <person name="Daugherty S.C."/>
            <person name="Haft D.H."/>
            <person name="Dodson R.J."/>
            <person name="Madupu R."/>
            <person name="Nelson W.C."/>
            <person name="Rosovitz M.J."/>
            <person name="Sullivan S.A."/>
            <person name="Khouri H."/>
            <person name="Dimitrov G.I."/>
            <person name="Watkins K.L."/>
            <person name="Mulligan S."/>
            <person name="Benton J."/>
            <person name="Radune D."/>
            <person name="Fisher D.J."/>
            <person name="Atkins H.S."/>
            <person name="Hiscox T."/>
            <person name="Jost B.H."/>
            <person name="Billington S.J."/>
            <person name="Songer J.G."/>
            <person name="McClane B.A."/>
            <person name="Titball R.W."/>
            <person name="Rood J.I."/>
            <person name="Melville S.B."/>
            <person name="Paulsen I.T."/>
        </authorList>
    </citation>
    <scope>NUCLEOTIDE SEQUENCE [LARGE SCALE GENOMIC DNA]</scope>
    <source>
        <strain evidence="16">ATCC 13124 / DSM 756 / JCM 1290 / NCIMB 6125 / NCTC 8237 / S 107 / Type A</strain>
    </source>
</reference>
<accession>A0A0H2YVA5</accession>
<dbReference type="UniPathway" id="UPA00219"/>
<keyword evidence="1 10" id="KW-0963">Cytoplasm</keyword>
<evidence type="ECO:0000259" key="14">
    <source>
        <dbReference type="Pfam" id="PF08245"/>
    </source>
</evidence>
<keyword evidence="9 10" id="KW-0961">Cell wall biogenesis/degradation</keyword>
<dbReference type="NCBIfam" id="TIGR01143">
    <property type="entry name" value="murF"/>
    <property type="match status" value="1"/>
</dbReference>
<dbReference type="InterPro" id="IPR013221">
    <property type="entry name" value="Mur_ligase_cen"/>
</dbReference>
<keyword evidence="3 10" id="KW-0132">Cell division</keyword>
<dbReference type="Pfam" id="PF08245">
    <property type="entry name" value="Mur_ligase_M"/>
    <property type="match status" value="1"/>
</dbReference>
<dbReference type="SUPFAM" id="SSF63418">
    <property type="entry name" value="MurE/MurF N-terminal domain"/>
    <property type="match status" value="1"/>
</dbReference>
<dbReference type="AlphaFoldDB" id="A0A0H2YVA5"/>
<comment type="function">
    <text evidence="10 11">Involved in cell wall formation. Catalyzes the final step in the synthesis of UDP-N-acetylmuramoyl-pentapeptide, the precursor of murein.</text>
</comment>
<dbReference type="InterPro" id="IPR005863">
    <property type="entry name" value="UDP-N-AcMur_synth"/>
</dbReference>
<dbReference type="GO" id="GO:0008766">
    <property type="term" value="F:UDP-N-acetylmuramoylalanyl-D-glutamyl-2,6-diaminopimelate-D-alanyl-D-alanine ligase activity"/>
    <property type="evidence" value="ECO:0007669"/>
    <property type="project" value="RHEA"/>
</dbReference>
<dbReference type="SUPFAM" id="SSF53623">
    <property type="entry name" value="MurD-like peptide ligases, catalytic domain"/>
    <property type="match status" value="1"/>
</dbReference>
<dbReference type="SUPFAM" id="SSF53244">
    <property type="entry name" value="MurD-like peptide ligases, peptide-binding domain"/>
    <property type="match status" value="1"/>
</dbReference>
<dbReference type="InterPro" id="IPR004101">
    <property type="entry name" value="Mur_ligase_C"/>
</dbReference>
<dbReference type="InterPro" id="IPR036565">
    <property type="entry name" value="Mur-like_cat_sf"/>
</dbReference>
<keyword evidence="16" id="KW-1185">Reference proteome</keyword>
<dbReference type="EMBL" id="CP000246">
    <property type="protein sequence ID" value="ABG84804.1"/>
    <property type="molecule type" value="Genomic_DNA"/>
</dbReference>
<keyword evidence="8 10" id="KW-0131">Cell cycle</keyword>
<dbReference type="GO" id="GO:0008360">
    <property type="term" value="P:regulation of cell shape"/>
    <property type="evidence" value="ECO:0007669"/>
    <property type="project" value="UniProtKB-KW"/>
</dbReference>
<evidence type="ECO:0000256" key="6">
    <source>
        <dbReference type="ARBA" id="ARBA00022960"/>
    </source>
</evidence>
<evidence type="ECO:0000259" key="13">
    <source>
        <dbReference type="Pfam" id="PF02875"/>
    </source>
</evidence>
<organism evidence="15 16">
    <name type="scientific">Clostridium perfringens (strain ATCC 13124 / DSM 756 / JCM 1290 / NCIMB 6125 / NCTC 8237 / Type A)</name>
    <dbReference type="NCBI Taxonomy" id="195103"/>
    <lineage>
        <taxon>Bacteria</taxon>
        <taxon>Bacillati</taxon>
        <taxon>Bacillota</taxon>
        <taxon>Clostridia</taxon>
        <taxon>Eubacteriales</taxon>
        <taxon>Clostridiaceae</taxon>
        <taxon>Clostridium</taxon>
    </lineage>
</organism>
<dbReference type="HOGENOM" id="CLU_031507_1_0_9"/>
<evidence type="ECO:0000256" key="11">
    <source>
        <dbReference type="RuleBase" id="RU004136"/>
    </source>
</evidence>
<dbReference type="Gene3D" id="3.40.1190.10">
    <property type="entry name" value="Mur-like, catalytic domain"/>
    <property type="match status" value="1"/>
</dbReference>
<evidence type="ECO:0000256" key="9">
    <source>
        <dbReference type="ARBA" id="ARBA00023316"/>
    </source>
</evidence>
<dbReference type="PANTHER" id="PTHR43024">
    <property type="entry name" value="UDP-N-ACETYLMURAMOYL-TRIPEPTIDE--D-ALANYL-D-ALANINE LIGASE"/>
    <property type="match status" value="1"/>
</dbReference>
<comment type="similarity">
    <text evidence="10">Belongs to the MurCDEF family. MurF subfamily.</text>
</comment>
<evidence type="ECO:0000256" key="1">
    <source>
        <dbReference type="ARBA" id="ARBA00022490"/>
    </source>
</evidence>
<evidence type="ECO:0000256" key="2">
    <source>
        <dbReference type="ARBA" id="ARBA00022598"/>
    </source>
</evidence>
<evidence type="ECO:0000313" key="15">
    <source>
        <dbReference type="EMBL" id="ABG84804.1"/>
    </source>
</evidence>
<feature type="binding site" evidence="10">
    <location>
        <begin position="115"/>
        <end position="121"/>
    </location>
    <ligand>
        <name>ATP</name>
        <dbReference type="ChEBI" id="CHEBI:30616"/>
    </ligand>
</feature>
<dbReference type="PaxDb" id="195103-CPF_2115"/>
<dbReference type="RefSeq" id="WP_011590968.1">
    <property type="nucleotide sequence ID" value="NC_008261.1"/>
</dbReference>
<dbReference type="InterPro" id="IPR000713">
    <property type="entry name" value="Mur_ligase_N"/>
</dbReference>
<dbReference type="PANTHER" id="PTHR43024:SF1">
    <property type="entry name" value="UDP-N-ACETYLMURAMOYL-TRIPEPTIDE--D-ALANYL-D-ALANINE LIGASE"/>
    <property type="match status" value="1"/>
</dbReference>
<dbReference type="GO" id="GO:0005737">
    <property type="term" value="C:cytoplasm"/>
    <property type="evidence" value="ECO:0007669"/>
    <property type="project" value="UniProtKB-SubCell"/>
</dbReference>
<keyword evidence="6 10" id="KW-0133">Cell shape</keyword>
<evidence type="ECO:0000256" key="3">
    <source>
        <dbReference type="ARBA" id="ARBA00022618"/>
    </source>
</evidence>
<sequence>MLELNLQEIVKATKGALLKEADVKEIKAVSTDTRKIEEGTMFIALKGENFNGNNYVLDAFNKGAKIAIVDEVKCDLNELKEDVALIKVQNTGRALMDLAKFYREKLGLKVVGITGSAGKTSTKDLVAAVLSYKYKVFKTKGNFNNEIGLPLMILELDSTYDVAILEMGMRGLGQIKELAEIASPDLGIITNIGISHIEILKTRENILKAKMEIATFFDKNNTLVVCGNDDFLGALPEAEYKIVKTGVGENFKIGAKNIALEELSSKFTVYDGEKEEEFSLDMPGEHNISNLMLGIAIAKELGVSFEEMKRGLKNIEATSMRLELIKKDGFSILNDCYNSSPVAVKSAIDVMKNIEGKRRIAVLGTMRELGHKSEEAHEEIGKYAKENGIEKVLCFGDFSENIKEGYGEGCTVYENKEELIKDLLNIICDGDIILVKASRSLKFEEITKALLEK</sequence>
<dbReference type="eggNOG" id="COG0770">
    <property type="taxonomic scope" value="Bacteria"/>
</dbReference>
<comment type="catalytic activity">
    <reaction evidence="10 11">
        <text>D-alanyl-D-alanine + UDP-N-acetyl-alpha-D-muramoyl-L-alanyl-gamma-D-glutamyl-meso-2,6-diaminopimelate + ATP = UDP-N-acetyl-alpha-D-muramoyl-L-alanyl-gamma-D-glutamyl-meso-2,6-diaminopimeloyl-D-alanyl-D-alanine + ADP + phosphate + H(+)</text>
        <dbReference type="Rhea" id="RHEA:28374"/>
        <dbReference type="ChEBI" id="CHEBI:15378"/>
        <dbReference type="ChEBI" id="CHEBI:30616"/>
        <dbReference type="ChEBI" id="CHEBI:43474"/>
        <dbReference type="ChEBI" id="CHEBI:57822"/>
        <dbReference type="ChEBI" id="CHEBI:61386"/>
        <dbReference type="ChEBI" id="CHEBI:83905"/>
        <dbReference type="ChEBI" id="CHEBI:456216"/>
        <dbReference type="EC" id="6.3.2.10"/>
    </reaction>
</comment>
<feature type="domain" description="Mur ligase N-terminal catalytic" evidence="12">
    <location>
        <begin position="25"/>
        <end position="102"/>
    </location>
</feature>
<evidence type="ECO:0000256" key="4">
    <source>
        <dbReference type="ARBA" id="ARBA00022741"/>
    </source>
</evidence>
<dbReference type="GO" id="GO:0009252">
    <property type="term" value="P:peptidoglycan biosynthetic process"/>
    <property type="evidence" value="ECO:0007669"/>
    <property type="project" value="UniProtKB-UniRule"/>
</dbReference>
<dbReference type="GO" id="GO:0071555">
    <property type="term" value="P:cell wall organization"/>
    <property type="evidence" value="ECO:0007669"/>
    <property type="project" value="UniProtKB-KW"/>
</dbReference>
<keyword evidence="2 10" id="KW-0436">Ligase</keyword>
<evidence type="ECO:0000313" key="16">
    <source>
        <dbReference type="Proteomes" id="UP000001823"/>
    </source>
</evidence>
<comment type="pathway">
    <text evidence="10 11">Cell wall biogenesis; peptidoglycan biosynthesis.</text>
</comment>
<dbReference type="Pfam" id="PF02875">
    <property type="entry name" value="Mur_ligase_C"/>
    <property type="match status" value="1"/>
</dbReference>
<evidence type="ECO:0000256" key="10">
    <source>
        <dbReference type="HAMAP-Rule" id="MF_02019"/>
    </source>
</evidence>
<dbReference type="STRING" id="195103.CPF_2115"/>
<dbReference type="Gene3D" id="3.90.190.20">
    <property type="entry name" value="Mur ligase, C-terminal domain"/>
    <property type="match status" value="1"/>
</dbReference>
<dbReference type="InterPro" id="IPR035911">
    <property type="entry name" value="MurE/MurF_N"/>
</dbReference>
<evidence type="ECO:0000256" key="7">
    <source>
        <dbReference type="ARBA" id="ARBA00022984"/>
    </source>
</evidence>
<dbReference type="GO" id="GO:0051301">
    <property type="term" value="P:cell division"/>
    <property type="evidence" value="ECO:0007669"/>
    <property type="project" value="UniProtKB-KW"/>
</dbReference>
<evidence type="ECO:0000256" key="5">
    <source>
        <dbReference type="ARBA" id="ARBA00022840"/>
    </source>
</evidence>